<dbReference type="KEGG" id="hbs:IPV69_11305"/>
<dbReference type="GO" id="GO:0046872">
    <property type="term" value="F:metal ion binding"/>
    <property type="evidence" value="ECO:0007669"/>
    <property type="project" value="UniProtKB-KW"/>
</dbReference>
<dbReference type="AlphaFoldDB" id="A0A7M2X2A9"/>
<organism evidence="6 7">
    <name type="scientific">Humisphaera borealis</name>
    <dbReference type="NCBI Taxonomy" id="2807512"/>
    <lineage>
        <taxon>Bacteria</taxon>
        <taxon>Pseudomonadati</taxon>
        <taxon>Planctomycetota</taxon>
        <taxon>Phycisphaerae</taxon>
        <taxon>Tepidisphaerales</taxon>
        <taxon>Tepidisphaeraceae</taxon>
        <taxon>Humisphaera</taxon>
    </lineage>
</organism>
<dbReference type="SMART" id="SM00567">
    <property type="entry name" value="EZ_HEAT"/>
    <property type="match status" value="6"/>
</dbReference>
<dbReference type="InterPro" id="IPR036909">
    <property type="entry name" value="Cyt_c-like_dom_sf"/>
</dbReference>
<dbReference type="NCBIfam" id="TIGR02604">
    <property type="entry name" value="Piru_Ver_Nterm"/>
    <property type="match status" value="1"/>
</dbReference>
<feature type="domain" description="Cytochrome c" evidence="5">
    <location>
        <begin position="1011"/>
        <end position="1148"/>
    </location>
</feature>
<evidence type="ECO:0000256" key="1">
    <source>
        <dbReference type="ARBA" id="ARBA00022617"/>
    </source>
</evidence>
<dbReference type="Gene3D" id="1.10.760.10">
    <property type="entry name" value="Cytochrome c-like domain"/>
    <property type="match status" value="1"/>
</dbReference>
<evidence type="ECO:0000256" key="4">
    <source>
        <dbReference type="PROSITE-ProRule" id="PRU00433"/>
    </source>
</evidence>
<dbReference type="InterPro" id="IPR011041">
    <property type="entry name" value="Quinoprot_gluc/sorb_DH_b-prop"/>
</dbReference>
<dbReference type="InterPro" id="IPR011989">
    <property type="entry name" value="ARM-like"/>
</dbReference>
<dbReference type="EMBL" id="CP063458">
    <property type="protein sequence ID" value="QOV91897.1"/>
    <property type="molecule type" value="Genomic_DNA"/>
</dbReference>
<dbReference type="InterPro" id="IPR009056">
    <property type="entry name" value="Cyt_c-like_dom"/>
</dbReference>
<dbReference type="Gene3D" id="1.25.10.10">
    <property type="entry name" value="Leucine-rich Repeat Variant"/>
    <property type="match status" value="2"/>
</dbReference>
<accession>A0A7M2X2A9</accession>
<evidence type="ECO:0000259" key="5">
    <source>
        <dbReference type="PROSITE" id="PS51007"/>
    </source>
</evidence>
<protein>
    <submittedName>
        <fullName evidence="6">HEAT repeat domain-containing protein</fullName>
    </submittedName>
</protein>
<dbReference type="GO" id="GO:0020037">
    <property type="term" value="F:heme binding"/>
    <property type="evidence" value="ECO:0007669"/>
    <property type="project" value="InterPro"/>
</dbReference>
<dbReference type="InterPro" id="IPR016024">
    <property type="entry name" value="ARM-type_fold"/>
</dbReference>
<dbReference type="Proteomes" id="UP000593765">
    <property type="component" value="Chromosome"/>
</dbReference>
<dbReference type="InterPro" id="IPR055557">
    <property type="entry name" value="DUF7133"/>
</dbReference>
<dbReference type="Pfam" id="PF00034">
    <property type="entry name" value="Cytochrom_C"/>
    <property type="match status" value="1"/>
</dbReference>
<evidence type="ECO:0000256" key="2">
    <source>
        <dbReference type="ARBA" id="ARBA00022723"/>
    </source>
</evidence>
<dbReference type="SUPFAM" id="SSF46626">
    <property type="entry name" value="Cytochrome c"/>
    <property type="match status" value="1"/>
</dbReference>
<evidence type="ECO:0000313" key="6">
    <source>
        <dbReference type="EMBL" id="QOV91897.1"/>
    </source>
</evidence>
<dbReference type="PROSITE" id="PS51007">
    <property type="entry name" value="CYTC"/>
    <property type="match status" value="1"/>
</dbReference>
<gene>
    <name evidence="6" type="ORF">IPV69_11305</name>
</gene>
<dbReference type="Pfam" id="PF13646">
    <property type="entry name" value="HEAT_2"/>
    <property type="match status" value="1"/>
</dbReference>
<dbReference type="Pfam" id="PF23500">
    <property type="entry name" value="DUF7133"/>
    <property type="match status" value="1"/>
</dbReference>
<dbReference type="GO" id="GO:0009055">
    <property type="term" value="F:electron transfer activity"/>
    <property type="evidence" value="ECO:0007669"/>
    <property type="project" value="InterPro"/>
</dbReference>
<name>A0A7M2X2A9_9BACT</name>
<keyword evidence="2 4" id="KW-0479">Metal-binding</keyword>
<dbReference type="InterPro" id="IPR013428">
    <property type="entry name" value="Membrane-bound_put_N"/>
</dbReference>
<dbReference type="InterPro" id="IPR011042">
    <property type="entry name" value="6-blade_b-propeller_TolB-like"/>
</dbReference>
<keyword evidence="3 4" id="KW-0408">Iron</keyword>
<dbReference type="PANTHER" id="PTHR33546">
    <property type="entry name" value="LARGE, MULTIFUNCTIONAL SECRETED PROTEIN-RELATED"/>
    <property type="match status" value="1"/>
</dbReference>
<dbReference type="NCBIfam" id="TIGR02603">
    <property type="entry name" value="CxxCH_TIGR02603"/>
    <property type="match status" value="1"/>
</dbReference>
<evidence type="ECO:0000313" key="7">
    <source>
        <dbReference type="Proteomes" id="UP000593765"/>
    </source>
</evidence>
<keyword evidence="1 4" id="KW-0349">Heme</keyword>
<reference evidence="6 7" key="1">
    <citation type="submission" date="2020-10" db="EMBL/GenBank/DDBJ databases">
        <title>Wide distribution of Phycisphaera-like planctomycetes from WD2101 soil group in peatlands and genome analysis of the first cultivated representative.</title>
        <authorList>
            <person name="Dedysh S.N."/>
            <person name="Beletsky A.V."/>
            <person name="Ivanova A."/>
            <person name="Kulichevskaya I.S."/>
            <person name="Suzina N.E."/>
            <person name="Philippov D.A."/>
            <person name="Rakitin A.L."/>
            <person name="Mardanov A.V."/>
            <person name="Ravin N.V."/>
        </authorList>
    </citation>
    <scope>NUCLEOTIDE SEQUENCE [LARGE SCALE GENOMIC DNA]</scope>
    <source>
        <strain evidence="6 7">M1803</strain>
    </source>
</reference>
<dbReference type="RefSeq" id="WP_206295216.1">
    <property type="nucleotide sequence ID" value="NZ_CP063458.1"/>
</dbReference>
<proteinExistence type="predicted"/>
<dbReference type="Gene3D" id="2.120.10.30">
    <property type="entry name" value="TolB, C-terminal domain"/>
    <property type="match status" value="1"/>
</dbReference>
<evidence type="ECO:0000256" key="3">
    <source>
        <dbReference type="ARBA" id="ARBA00023004"/>
    </source>
</evidence>
<dbReference type="SUPFAM" id="SSF50952">
    <property type="entry name" value="Soluble quinoprotein glucose dehydrogenase"/>
    <property type="match status" value="1"/>
</dbReference>
<dbReference type="SUPFAM" id="SSF48371">
    <property type="entry name" value="ARM repeat"/>
    <property type="match status" value="2"/>
</dbReference>
<dbReference type="InterPro" id="IPR004155">
    <property type="entry name" value="PBS_lyase_HEAT"/>
</dbReference>
<dbReference type="InterPro" id="IPR013427">
    <property type="entry name" value="Haem-bd_dom_put"/>
</dbReference>
<dbReference type="PANTHER" id="PTHR33546:SF1">
    <property type="entry name" value="LARGE, MULTIFUNCTIONAL SECRETED PROTEIN"/>
    <property type="match status" value="1"/>
</dbReference>
<sequence length="1161" mass="124042">MNYRTVVLPLLSAIVALFGLALVSPLRAEDEPLGGKLEFREPKALPVKTDDGSAERAIAGFHVAPGLKVKLWAAEPMLSNPNALSVDEQGRVYVSEANRFKAGVIDVRSTMNWLEEDIAAKTVADRVAMVKKHAGEKSGREAIESTDPERIMLLQDTTGSGKADKYSVFSQGYNRIEDGLASGVFAYKGNVYATIIPNLYKLKDTDGDGKADTRKVLSTGYGVRYAYLGHDLHGMVMGPDGKLYFSIGDRAASAEAVDGSLAISTESGSVFRCNLDGTELEIFATGLRNPQELRFDKYGNLFTGDNNPDKGDPARWVYVVEGGDTGWRIGYQHGEKPRDGGPWTAEQIFQTAEFNNANYIVPHIAHAGAGPSGLAYYNGVGLPDKYNDTFFMCDYRGQAVTSGIWAFKVKPKGASFELTSVDGKPITRDTKIQDASIFYGTGVVDVDQGPDGSLYVADWTQGWDRPFRGRIYRVVDEDKSDNPLVLETKQLIAQGMEGRPAEQLLKLLAHPDMRVRQEAQFALAAKGVESIAGLTTAAKSNPSLLARLHAIWGLGQIARKAPDALKDVAGLLADSDLEVRCQAARVLGDARTAGAYDLLAKLAADPEPRARYFAVMALGKLGKKEATPALLSILKDNADKDGVLRFGTVWALAKLGDDSALAALAMHDSVSVRLGATLALRRMESPKIAAFLGDADRIVVLEAARAINDLPIVDALPALAGLADKPINKTKGFAEKAKGTGPGPQGDVADWILWRATNAAFRLGTPASAKQLATIASRTDVAADIRVEALHGLTEWAKPGNRDRITNLFRIIGPRDAAPAREAAKAIVDKLADDKSNPVKVAAAKLAQKYGLGDPAVLAKISLDGKSPADVRLAALGTLIEQKDGKVAELIEKLQKDADAQVRQSTIRLLGTQPKGAETLTAIAAQGKAIGDIKAAIDGLGDAPEGTADQTLADWMARLIDGKAQPEVALELLEAAGKRKDAKVAAALKQYNDRRKTDDPLAQYRQTLAGGDAAAGQKVFAENAAVSCIRCHAVNNEGGIVGPALDGIGLKQPREYLLASVVTPNAAVAPGFESLIVQTTANKYKTGIVKKDDDKELVLLDAENNLITIPKGEVKSRERGPSAMPEGLHAALSKRDLRNLVEWLASLKTPANGTSLDHGSK</sequence>
<keyword evidence="7" id="KW-1185">Reference proteome</keyword>